<keyword evidence="3" id="KW-0862">Zinc</keyword>
<dbReference type="Pfam" id="PF22039">
    <property type="entry name" value="HUTI_composite_bact"/>
    <property type="match status" value="1"/>
</dbReference>
<keyword evidence="2" id="KW-0378">Hydrolase</keyword>
<dbReference type="SUPFAM" id="SSF51338">
    <property type="entry name" value="Composite domain of metallo-dependent hydrolases"/>
    <property type="match status" value="1"/>
</dbReference>
<protein>
    <recommendedName>
        <fullName evidence="4">Aminodeoxyfutalosine deaminase/Imidazolonepropionase-like composite domain-containing protein</fullName>
    </recommendedName>
</protein>
<name>A0ABP9LLW5_9ACTN</name>
<gene>
    <name evidence="5" type="ORF">GCM10023336_74820</name>
</gene>
<comment type="caution">
    <text evidence="5">The sequence shown here is derived from an EMBL/GenBank/DDBJ whole genome shotgun (WGS) entry which is preliminary data.</text>
</comment>
<accession>A0ABP9LLW5</accession>
<dbReference type="InterPro" id="IPR054418">
    <property type="entry name" value="MQNX/HUTI_composite_N"/>
</dbReference>
<feature type="domain" description="Aminodeoxyfutalosine deaminase/Imidazolonepropionase-like composite" evidence="4">
    <location>
        <begin position="15"/>
        <end position="35"/>
    </location>
</feature>
<evidence type="ECO:0000256" key="1">
    <source>
        <dbReference type="ARBA" id="ARBA00022723"/>
    </source>
</evidence>
<keyword evidence="1" id="KW-0479">Metal-binding</keyword>
<keyword evidence="6" id="KW-1185">Reference proteome</keyword>
<dbReference type="Proteomes" id="UP001500124">
    <property type="component" value="Unassembled WGS sequence"/>
</dbReference>
<evidence type="ECO:0000256" key="3">
    <source>
        <dbReference type="ARBA" id="ARBA00022833"/>
    </source>
</evidence>
<dbReference type="InterPro" id="IPR011059">
    <property type="entry name" value="Metal-dep_hydrolase_composite"/>
</dbReference>
<evidence type="ECO:0000313" key="5">
    <source>
        <dbReference type="EMBL" id="GAA5081144.1"/>
    </source>
</evidence>
<dbReference type="RefSeq" id="WP_345672494.1">
    <property type="nucleotide sequence ID" value="NZ_BAABKC010000141.1"/>
</dbReference>
<proteinExistence type="predicted"/>
<evidence type="ECO:0000313" key="6">
    <source>
        <dbReference type="Proteomes" id="UP001500124"/>
    </source>
</evidence>
<organism evidence="5 6">
    <name type="scientific">Streptomyces similanensis</name>
    <dbReference type="NCBI Taxonomy" id="1274988"/>
    <lineage>
        <taxon>Bacteria</taxon>
        <taxon>Bacillati</taxon>
        <taxon>Actinomycetota</taxon>
        <taxon>Actinomycetes</taxon>
        <taxon>Kitasatosporales</taxon>
        <taxon>Streptomycetaceae</taxon>
        <taxon>Streptomyces</taxon>
    </lineage>
</organism>
<evidence type="ECO:0000259" key="4">
    <source>
        <dbReference type="Pfam" id="PF22039"/>
    </source>
</evidence>
<dbReference type="EMBL" id="BAABKC010000141">
    <property type="protein sequence ID" value="GAA5081144.1"/>
    <property type="molecule type" value="Genomic_DNA"/>
</dbReference>
<evidence type="ECO:0000256" key="2">
    <source>
        <dbReference type="ARBA" id="ARBA00022801"/>
    </source>
</evidence>
<reference evidence="6" key="1">
    <citation type="journal article" date="2019" name="Int. J. Syst. Evol. Microbiol.">
        <title>The Global Catalogue of Microorganisms (GCM) 10K type strain sequencing project: providing services to taxonomists for standard genome sequencing and annotation.</title>
        <authorList>
            <consortium name="The Broad Institute Genomics Platform"/>
            <consortium name="The Broad Institute Genome Sequencing Center for Infectious Disease"/>
            <person name="Wu L."/>
            <person name="Ma J."/>
        </authorList>
    </citation>
    <scope>NUCLEOTIDE SEQUENCE [LARGE SCALE GENOMIC DNA]</scope>
    <source>
        <strain evidence="6">JCM 18410</strain>
    </source>
</reference>
<sequence length="169" mass="17981">MLTLHRPLADEARSVLVDGGRILAAGPYAELHAAHGERARVREWNGTVAPGRYEPEAVRLLETLYWPDPREADALGAEPLPAASVSMTDTRWGGSARRGLQRMLGRGVTAVAGPFTRPPVRTAVQRSGVLVGPAPAVLVPEARADFTVLAVDGSCLATVVGGRLVYRRA</sequence>